<keyword evidence="7" id="KW-1185">Reference proteome</keyword>
<organism evidence="6 7">
    <name type="scientific">Kitasatospora kazusensis</name>
    <dbReference type="NCBI Taxonomy" id="407974"/>
    <lineage>
        <taxon>Bacteria</taxon>
        <taxon>Bacillati</taxon>
        <taxon>Actinomycetota</taxon>
        <taxon>Actinomycetes</taxon>
        <taxon>Kitasatosporales</taxon>
        <taxon>Streptomycetaceae</taxon>
        <taxon>Kitasatospora</taxon>
    </lineage>
</organism>
<dbReference type="SUPFAM" id="SSF52242">
    <property type="entry name" value="Cobalamin (vitamin B12)-binding domain"/>
    <property type="match status" value="1"/>
</dbReference>
<evidence type="ECO:0000259" key="5">
    <source>
        <dbReference type="PROSITE" id="PS51332"/>
    </source>
</evidence>
<dbReference type="Gene3D" id="3.20.20.240">
    <property type="entry name" value="Methylmalonyl-CoA mutase"/>
    <property type="match status" value="1"/>
</dbReference>
<comment type="cofactor">
    <cofactor evidence="1">
        <name>adenosylcob(III)alamin</name>
        <dbReference type="ChEBI" id="CHEBI:18408"/>
    </cofactor>
</comment>
<accession>A0ABN2ZAE9</accession>
<keyword evidence="2" id="KW-0846">Cobalamin</keyword>
<evidence type="ECO:0000313" key="6">
    <source>
        <dbReference type="EMBL" id="GAA2139231.1"/>
    </source>
</evidence>
<dbReference type="Pfam" id="PF06368">
    <property type="entry name" value="Met_asp_mut_E"/>
    <property type="match status" value="1"/>
</dbReference>
<dbReference type="RefSeq" id="WP_344463278.1">
    <property type="nucleotide sequence ID" value="NZ_BAAANT010000009.1"/>
</dbReference>
<gene>
    <name evidence="6" type="ORF">GCM10009760_21220</name>
</gene>
<dbReference type="Gene3D" id="3.40.50.280">
    <property type="entry name" value="Cobalamin-binding domain"/>
    <property type="match status" value="1"/>
</dbReference>
<dbReference type="Gene3D" id="3.90.970.10">
    <property type="match status" value="1"/>
</dbReference>
<dbReference type="SUPFAM" id="SSF51703">
    <property type="entry name" value="Cobalamin (vitamin B12)-dependent enzymes"/>
    <property type="match status" value="1"/>
</dbReference>
<evidence type="ECO:0000256" key="2">
    <source>
        <dbReference type="ARBA" id="ARBA00022628"/>
    </source>
</evidence>
<dbReference type="InterPro" id="IPR016176">
    <property type="entry name" value="Cbl-dep_enz_cat"/>
</dbReference>
<dbReference type="EMBL" id="BAAANT010000009">
    <property type="protein sequence ID" value="GAA2139231.1"/>
    <property type="molecule type" value="Genomic_DNA"/>
</dbReference>
<protein>
    <recommendedName>
        <fullName evidence="5">B12-binding domain-containing protein</fullName>
    </recommendedName>
</protein>
<evidence type="ECO:0000313" key="7">
    <source>
        <dbReference type="Proteomes" id="UP001422759"/>
    </source>
</evidence>
<evidence type="ECO:0000256" key="1">
    <source>
        <dbReference type="ARBA" id="ARBA00001922"/>
    </source>
</evidence>
<name>A0ABN2ZAE9_9ACTN</name>
<proteinExistence type="predicted"/>
<dbReference type="InterPro" id="IPR006396">
    <property type="entry name" value="Glu_mut_E"/>
</dbReference>
<keyword evidence="4" id="KW-0170">Cobalt</keyword>
<sequence>MLDRSERTVVLAGVGGDSHSVGIITLRNALQRAGYHVRFLSIQNTAAELHAAAAGADAVLVSNMDGHAAYYLRDLPSLRAEEPDGAVWYIGGNPSLAGDEPAAAELAGLGFDRVFLGYVEPAEVISVLDRDLTVRECGFARPAAPAGRALPEVRPMPRRRSPAEQRDDVLAQWPTGHPAGRLEENAEVCAARGNLAAVQEAADRDGRTLIHPRTGVAGVREQIELFRTLEEAGADVLSFQIDSLTRNNAHEQVEMLLKESVADPGAFAGLNGFPLVNHGVEAGRSITAYFPHVPFQVRHSTRDPRLLAEITFASGITSFEGGALTYNLPYYRDYSPRQSVRRWQYVDRLSGIYHERFGITVDREFFGVLTATMVPPCLAVAVDVLETLLAAEEGVKSVSLGYAEQGNRAQDIGAIRALRRVARGYLDARGHQDVAVHTVFHQYMAAFPADPEKSRALLHGSAVSARLSGATRLMLKTVAESSHIPSGVQNAAGVALVRAAWAAEADTAAPGLADFEEELTVTEASAILDAVLGLDASDLGERIALAVERGLLDVPFSPNRWNAGKAMCARDSAGAVRFAVVGDIPLPEQVRRLHRDAVRSRLRRTGGDLDAMVESDVLRTARGDFAVWPLTS</sequence>
<feature type="domain" description="B12-binding" evidence="5">
    <location>
        <begin position="6"/>
        <end position="135"/>
    </location>
</feature>
<keyword evidence="3" id="KW-0413">Isomerase</keyword>
<evidence type="ECO:0000256" key="4">
    <source>
        <dbReference type="ARBA" id="ARBA00023285"/>
    </source>
</evidence>
<dbReference type="PROSITE" id="PS51332">
    <property type="entry name" value="B12_BINDING"/>
    <property type="match status" value="1"/>
</dbReference>
<comment type="caution">
    <text evidence="6">The sequence shown here is derived from an EMBL/GenBank/DDBJ whole genome shotgun (WGS) entry which is preliminary data.</text>
</comment>
<evidence type="ECO:0000256" key="3">
    <source>
        <dbReference type="ARBA" id="ARBA00023235"/>
    </source>
</evidence>
<dbReference type="InterPro" id="IPR006158">
    <property type="entry name" value="Cobalamin-bd"/>
</dbReference>
<dbReference type="Proteomes" id="UP001422759">
    <property type="component" value="Unassembled WGS sequence"/>
</dbReference>
<dbReference type="InterPro" id="IPR014714">
    <property type="entry name" value="Glu_mut_E_C_dom_sf"/>
</dbReference>
<reference evidence="6 7" key="1">
    <citation type="journal article" date="2019" name="Int. J. Syst. Evol. Microbiol.">
        <title>The Global Catalogue of Microorganisms (GCM) 10K type strain sequencing project: providing services to taxonomists for standard genome sequencing and annotation.</title>
        <authorList>
            <consortium name="The Broad Institute Genomics Platform"/>
            <consortium name="The Broad Institute Genome Sequencing Center for Infectious Disease"/>
            <person name="Wu L."/>
            <person name="Ma J."/>
        </authorList>
    </citation>
    <scope>NUCLEOTIDE SEQUENCE [LARGE SCALE GENOMIC DNA]</scope>
    <source>
        <strain evidence="6 7">JCM 14560</strain>
    </source>
</reference>
<dbReference type="NCBIfam" id="TIGR01503">
    <property type="entry name" value="MthylAspMut_E"/>
    <property type="match status" value="1"/>
</dbReference>
<dbReference type="InterPro" id="IPR036724">
    <property type="entry name" value="Cobalamin-bd_sf"/>
</dbReference>